<dbReference type="Proteomes" id="UP001497516">
    <property type="component" value="Chromosome 1"/>
</dbReference>
<sequence>MSVNHLGAKMSGVRLGQREYGREGSCGGCGRMGSGAPAGVVRGGAASSRVMRTSSRFAGGRHGRHAMPPSSSSHEKWRRHQAAGSREVLRRALMPASRRPSLRWVNFRPTPSRLCNMSMAAA</sequence>
<gene>
    <name evidence="2" type="ORF">LTRI10_LOCUS750</name>
</gene>
<evidence type="ECO:0000256" key="1">
    <source>
        <dbReference type="SAM" id="MobiDB-lite"/>
    </source>
</evidence>
<feature type="region of interest" description="Disordered" evidence="1">
    <location>
        <begin position="55"/>
        <end position="86"/>
    </location>
</feature>
<proteinExistence type="predicted"/>
<name>A0AAV2C8J6_9ROSI</name>
<evidence type="ECO:0000313" key="2">
    <source>
        <dbReference type="EMBL" id="CAL1352809.1"/>
    </source>
</evidence>
<keyword evidence="3" id="KW-1185">Reference proteome</keyword>
<dbReference type="AlphaFoldDB" id="A0AAV2C8J6"/>
<protein>
    <submittedName>
        <fullName evidence="2">Uncharacterized protein</fullName>
    </submittedName>
</protein>
<organism evidence="2 3">
    <name type="scientific">Linum trigynum</name>
    <dbReference type="NCBI Taxonomy" id="586398"/>
    <lineage>
        <taxon>Eukaryota</taxon>
        <taxon>Viridiplantae</taxon>
        <taxon>Streptophyta</taxon>
        <taxon>Embryophyta</taxon>
        <taxon>Tracheophyta</taxon>
        <taxon>Spermatophyta</taxon>
        <taxon>Magnoliopsida</taxon>
        <taxon>eudicotyledons</taxon>
        <taxon>Gunneridae</taxon>
        <taxon>Pentapetalae</taxon>
        <taxon>rosids</taxon>
        <taxon>fabids</taxon>
        <taxon>Malpighiales</taxon>
        <taxon>Linaceae</taxon>
        <taxon>Linum</taxon>
    </lineage>
</organism>
<reference evidence="2 3" key="1">
    <citation type="submission" date="2024-04" db="EMBL/GenBank/DDBJ databases">
        <authorList>
            <person name="Fracassetti M."/>
        </authorList>
    </citation>
    <scope>NUCLEOTIDE SEQUENCE [LARGE SCALE GENOMIC DNA]</scope>
</reference>
<evidence type="ECO:0000313" key="3">
    <source>
        <dbReference type="Proteomes" id="UP001497516"/>
    </source>
</evidence>
<dbReference type="EMBL" id="OZ034813">
    <property type="protein sequence ID" value="CAL1352809.1"/>
    <property type="molecule type" value="Genomic_DNA"/>
</dbReference>
<accession>A0AAV2C8J6</accession>